<evidence type="ECO:0000256" key="3">
    <source>
        <dbReference type="ARBA" id="ARBA00022490"/>
    </source>
</evidence>
<evidence type="ECO:0000313" key="15">
    <source>
        <dbReference type="EMBL" id="PVD33832.1"/>
    </source>
</evidence>
<feature type="region of interest" description="Disordered" evidence="13">
    <location>
        <begin position="1123"/>
        <end position="1243"/>
    </location>
</feature>
<evidence type="ECO:0000256" key="6">
    <source>
        <dbReference type="ARBA" id="ARBA00023054"/>
    </source>
</evidence>
<keyword evidence="6 12" id="KW-0175">Coiled coil</keyword>
<dbReference type="InterPro" id="IPR036961">
    <property type="entry name" value="Kinesin_motor_dom_sf"/>
</dbReference>
<keyword evidence="4 11" id="KW-0547">Nucleotide-binding</keyword>
<dbReference type="PANTHER" id="PTHR47969:SF25">
    <property type="entry name" value="KINESIN MOTOR DOMAIN-CONTAINING PROTEIN"/>
    <property type="match status" value="1"/>
</dbReference>
<dbReference type="InterPro" id="IPR001752">
    <property type="entry name" value="Kinesin_motor_dom"/>
</dbReference>
<keyword evidence="10" id="KW-0966">Cell projection</keyword>
<dbReference type="GO" id="GO:0003777">
    <property type="term" value="F:microtubule motor activity"/>
    <property type="evidence" value="ECO:0007669"/>
    <property type="project" value="InterPro"/>
</dbReference>
<dbReference type="InterPro" id="IPR027640">
    <property type="entry name" value="Kinesin-like_fam"/>
</dbReference>
<dbReference type="GO" id="GO:0051231">
    <property type="term" value="P:spindle elongation"/>
    <property type="evidence" value="ECO:0007669"/>
    <property type="project" value="TreeGrafter"/>
</dbReference>
<dbReference type="GO" id="GO:0007018">
    <property type="term" value="P:microtubule-based movement"/>
    <property type="evidence" value="ECO:0007669"/>
    <property type="project" value="InterPro"/>
</dbReference>
<comment type="similarity">
    <text evidence="11">Belongs to the TRAFAC class myosin-kinesin ATPase superfamily. Kinesin family.</text>
</comment>
<dbReference type="CDD" id="cd01372">
    <property type="entry name" value="KISc_KIF4"/>
    <property type="match status" value="1"/>
</dbReference>
<feature type="compositionally biased region" description="Low complexity" evidence="13">
    <location>
        <begin position="1224"/>
        <end position="1237"/>
    </location>
</feature>
<feature type="domain" description="Kinesin motor" evidence="14">
    <location>
        <begin position="5"/>
        <end position="340"/>
    </location>
</feature>
<dbReference type="Proteomes" id="UP000245119">
    <property type="component" value="Linkage Group LG3"/>
</dbReference>
<dbReference type="PROSITE" id="PS50067">
    <property type="entry name" value="KINESIN_MOTOR_2"/>
    <property type="match status" value="1"/>
</dbReference>
<feature type="region of interest" description="Disordered" evidence="13">
    <location>
        <begin position="836"/>
        <end position="858"/>
    </location>
</feature>
<dbReference type="InterPro" id="IPR027417">
    <property type="entry name" value="P-loop_NTPase"/>
</dbReference>
<keyword evidence="16" id="KW-1185">Reference proteome</keyword>
<organism evidence="15 16">
    <name type="scientific">Pomacea canaliculata</name>
    <name type="common">Golden apple snail</name>
    <dbReference type="NCBI Taxonomy" id="400727"/>
    <lineage>
        <taxon>Eukaryota</taxon>
        <taxon>Metazoa</taxon>
        <taxon>Spiralia</taxon>
        <taxon>Lophotrochozoa</taxon>
        <taxon>Mollusca</taxon>
        <taxon>Gastropoda</taxon>
        <taxon>Caenogastropoda</taxon>
        <taxon>Architaenioglossa</taxon>
        <taxon>Ampullarioidea</taxon>
        <taxon>Ampullariidae</taxon>
        <taxon>Pomacea</taxon>
    </lineage>
</organism>
<proteinExistence type="inferred from homology"/>
<dbReference type="GO" id="GO:0008017">
    <property type="term" value="F:microtubule binding"/>
    <property type="evidence" value="ECO:0007669"/>
    <property type="project" value="InterPro"/>
</dbReference>
<evidence type="ECO:0000256" key="5">
    <source>
        <dbReference type="ARBA" id="ARBA00022840"/>
    </source>
</evidence>
<dbReference type="Gene3D" id="3.40.850.10">
    <property type="entry name" value="Kinesin motor domain"/>
    <property type="match status" value="1"/>
</dbReference>
<feature type="coiled-coil region" evidence="12">
    <location>
        <begin position="947"/>
        <end position="1002"/>
    </location>
</feature>
<feature type="compositionally biased region" description="Basic and acidic residues" evidence="13">
    <location>
        <begin position="848"/>
        <end position="858"/>
    </location>
</feature>
<keyword evidence="5 11" id="KW-0067">ATP-binding</keyword>
<dbReference type="SUPFAM" id="SSF52540">
    <property type="entry name" value="P-loop containing nucleoside triphosphate hydrolases"/>
    <property type="match status" value="1"/>
</dbReference>
<comment type="caution">
    <text evidence="15">The sequence shown here is derived from an EMBL/GenBank/DDBJ whole genome shotgun (WGS) entry which is preliminary data.</text>
</comment>
<dbReference type="GO" id="GO:0005929">
    <property type="term" value="C:cilium"/>
    <property type="evidence" value="ECO:0007669"/>
    <property type="project" value="UniProtKB-SubCell"/>
</dbReference>
<evidence type="ECO:0000256" key="9">
    <source>
        <dbReference type="ARBA" id="ARBA00023212"/>
    </source>
</evidence>
<gene>
    <name evidence="15" type="ORF">C0Q70_05093</name>
</gene>
<feature type="compositionally biased region" description="Polar residues" evidence="13">
    <location>
        <begin position="1156"/>
        <end position="1167"/>
    </location>
</feature>
<dbReference type="PROSITE" id="PS00411">
    <property type="entry name" value="KINESIN_MOTOR_1"/>
    <property type="match status" value="1"/>
</dbReference>
<evidence type="ECO:0000256" key="13">
    <source>
        <dbReference type="SAM" id="MobiDB-lite"/>
    </source>
</evidence>
<dbReference type="EMBL" id="PZQS01000003">
    <property type="protein sequence ID" value="PVD33832.1"/>
    <property type="molecule type" value="Genomic_DNA"/>
</dbReference>
<evidence type="ECO:0000256" key="8">
    <source>
        <dbReference type="ARBA" id="ARBA00023175"/>
    </source>
</evidence>
<keyword evidence="7" id="KW-0969">Cilium</keyword>
<dbReference type="GO" id="GO:0005875">
    <property type="term" value="C:microtubule associated complex"/>
    <property type="evidence" value="ECO:0007669"/>
    <property type="project" value="TreeGrafter"/>
</dbReference>
<dbReference type="SMART" id="SM00129">
    <property type="entry name" value="KISc"/>
    <property type="match status" value="1"/>
</dbReference>
<dbReference type="GO" id="GO:0005524">
    <property type="term" value="F:ATP binding"/>
    <property type="evidence" value="ECO:0007669"/>
    <property type="project" value="UniProtKB-UniRule"/>
</dbReference>
<feature type="coiled-coil region" evidence="12">
    <location>
        <begin position="1058"/>
        <end position="1094"/>
    </location>
</feature>
<dbReference type="Pfam" id="PF00225">
    <property type="entry name" value="Kinesin"/>
    <property type="match status" value="1"/>
</dbReference>
<dbReference type="Pfam" id="PF25764">
    <property type="entry name" value="KIF21A_4th"/>
    <property type="match status" value="1"/>
</dbReference>
<keyword evidence="9" id="KW-0206">Cytoskeleton</keyword>
<accession>A0A2T7PKB2</accession>
<dbReference type="PRINTS" id="PR00380">
    <property type="entry name" value="KINESINHEAVY"/>
</dbReference>
<dbReference type="AlphaFoldDB" id="A0A2T7PKB2"/>
<dbReference type="PANTHER" id="PTHR47969">
    <property type="entry name" value="CHROMOSOME-ASSOCIATED KINESIN KIF4A-RELATED"/>
    <property type="match status" value="1"/>
</dbReference>
<feature type="compositionally biased region" description="Basic and acidic residues" evidence="13">
    <location>
        <begin position="1209"/>
        <end position="1223"/>
    </location>
</feature>
<name>A0A2T7PKB2_POMCA</name>
<protein>
    <recommendedName>
        <fullName evidence="14">Kinesin motor domain-containing protein</fullName>
    </recommendedName>
</protein>
<comment type="subcellular location">
    <subcellularLocation>
        <location evidence="1">Cell projection</location>
        <location evidence="1">Cilium</location>
    </subcellularLocation>
    <subcellularLocation>
        <location evidence="2">Cytoplasm</location>
        <location evidence="2">Cytoskeleton</location>
    </subcellularLocation>
</comment>
<dbReference type="STRING" id="400727.A0A2T7PKB2"/>
<feature type="binding site" evidence="11">
    <location>
        <begin position="84"/>
        <end position="91"/>
    </location>
    <ligand>
        <name>ATP</name>
        <dbReference type="ChEBI" id="CHEBI:30616"/>
    </ligand>
</feature>
<feature type="coiled-coil region" evidence="12">
    <location>
        <begin position="435"/>
        <end position="469"/>
    </location>
</feature>
<evidence type="ECO:0000256" key="12">
    <source>
        <dbReference type="SAM" id="Coils"/>
    </source>
</evidence>
<feature type="coiled-coil region" evidence="12">
    <location>
        <begin position="645"/>
        <end position="672"/>
    </location>
</feature>
<dbReference type="InterPro" id="IPR019821">
    <property type="entry name" value="Kinesin_motor_CS"/>
</dbReference>
<evidence type="ECO:0000256" key="10">
    <source>
        <dbReference type="ARBA" id="ARBA00023273"/>
    </source>
</evidence>
<dbReference type="FunFam" id="3.40.850.10:FF:000025">
    <property type="entry name" value="kinesin-like protein KIF27 isoform X1"/>
    <property type="match status" value="1"/>
</dbReference>
<evidence type="ECO:0000313" key="16">
    <source>
        <dbReference type="Proteomes" id="UP000245119"/>
    </source>
</evidence>
<evidence type="ECO:0000256" key="11">
    <source>
        <dbReference type="PROSITE-ProRule" id="PRU00283"/>
    </source>
</evidence>
<evidence type="ECO:0000256" key="7">
    <source>
        <dbReference type="ARBA" id="ARBA00023069"/>
    </source>
</evidence>
<feature type="region of interest" description="Disordered" evidence="13">
    <location>
        <begin position="486"/>
        <end position="510"/>
    </location>
</feature>
<evidence type="ECO:0000256" key="2">
    <source>
        <dbReference type="ARBA" id="ARBA00004245"/>
    </source>
</evidence>
<evidence type="ECO:0000259" key="14">
    <source>
        <dbReference type="PROSITE" id="PS50067"/>
    </source>
</evidence>
<reference evidence="15 16" key="1">
    <citation type="submission" date="2018-04" db="EMBL/GenBank/DDBJ databases">
        <title>The genome of golden apple snail Pomacea canaliculata provides insight into stress tolerance and invasive adaptation.</title>
        <authorList>
            <person name="Liu C."/>
            <person name="Liu B."/>
            <person name="Ren Y."/>
            <person name="Zhang Y."/>
            <person name="Wang H."/>
            <person name="Li S."/>
            <person name="Jiang F."/>
            <person name="Yin L."/>
            <person name="Zhang G."/>
            <person name="Qian W."/>
            <person name="Fan W."/>
        </authorList>
    </citation>
    <scope>NUCLEOTIDE SEQUENCE [LARGE SCALE GENOMIC DNA]</scope>
    <source>
        <strain evidence="15">SZHN2017</strain>
        <tissue evidence="15">Muscle</tissue>
    </source>
</reference>
<evidence type="ECO:0000256" key="4">
    <source>
        <dbReference type="ARBA" id="ARBA00022741"/>
    </source>
</evidence>
<dbReference type="OrthoDB" id="3176171at2759"/>
<keyword evidence="8 11" id="KW-0505">Motor protein</keyword>
<dbReference type="GO" id="GO:0007052">
    <property type="term" value="P:mitotic spindle organization"/>
    <property type="evidence" value="ECO:0007669"/>
    <property type="project" value="TreeGrafter"/>
</dbReference>
<sequence>MQEDNVKVAVRVRPLLPKEKLGGEQVCVRVVSNTNQVVVGKDRSFTFDHVLSAKSTQDDIYIQCVEPLVKCIFEGYNSTVFAYGQTGSGKTYTIGGGDISTLTEEEYGIIPRALHQMFELMKNNTSVTFDVRVSYVEIYKEELRDLLDLDTSSKDLHVREDDKGNTVIVGAQEMKIESLDEVMSLLEAGSAARHTGSTQMNEHSSRSHSVFTVVIGKIIFSDCLLTLLQKFHTTCQGKFHFVDLAGSERAHRTGNVGDRFKESIHINSGLLSLGNVISALGDVKKKPGHIPYRDSKITRILKDSLGGNAKTLMICCVSPASSNFDETLNALKYANRARNIKNKPVINRDIQSIRFEEMQFEILALREELARQRTGVQSAFGDCQSEISLQNASQIKDLEGKVIKYAVIIPVPLTSCQDWFIRTKEQAGQEQASVLTEWHQRCQQQEQQLMQQQMKIEELEAALKIATVNESSILASATIASSMYPTTTRRPKSVPVHLHSKSGHKDGLRPPSRLIKTSPALFSLERVMQSFRARSQLLVSRLEDTDEVLHQTFSDDSGDDAVWNDIAKLMRAAIIFQRWKTASATRTFRVKKTVKDEDTRVERLSMENMKSSNAYTSLRCSTRNMDMEETETGSLLINMDVQSSAEVQRKKIKQAQLKILEANQKVRDLSINIRLKEQLIRELGAAMCINSMALEKDQARQDIVDMQSALQDLEAKEQQESAEKQRLQQDYKRKIEAAQQKVTVLQKKQKETEKVASFAHHHEKKIQDLELAVDRMKQQQEVLHKKLKDETEQKIKLEREMQKESQKVKELEIRNEHQQKILKRKTEEIAAVQRRLRSASSSTLPPIHGEEQDKVEEQRRQLDVEIERVLAERQKMDELQEELQKREAIIAKKEAMLAEKSELEMRKMRSSQMLSKELVIVSTRLDSVEHHLEEKRQELTQLPAEQRALAKEEIQQLKHKREKLFREQQNINNKLHEGKILSSAEERRLIELEEAMEALDAAIQYKNETISSRQMELRHSQILAKSDDGLLSRLNTLSPSEIRAMLSRYFEKVINLREAEHKLNLQCSEKEVKCEEQERIIHELETALQRSALELDRRLTQQQQDIFTLAVAEEIGISVTSSIQSLADGDGGTPRSYHASASRDSVQYRDRPASQGRRNSQPNSASFLSLAGVPSPVSATLQQRTSSEDRPAGGGLRSGGSVVTPVKIPRKDLRIMSEEEVSLRRSSMSRGSLNSSLPRGEVY</sequence>
<keyword evidence="3" id="KW-0963">Cytoplasm</keyword>
<evidence type="ECO:0000256" key="1">
    <source>
        <dbReference type="ARBA" id="ARBA00004138"/>
    </source>
</evidence>